<dbReference type="EMBL" id="JAVRRL010000041">
    <property type="protein sequence ID" value="KAK5111206.1"/>
    <property type="molecule type" value="Genomic_DNA"/>
</dbReference>
<feature type="region of interest" description="Disordered" evidence="1">
    <location>
        <begin position="100"/>
        <end position="136"/>
    </location>
</feature>
<dbReference type="Proteomes" id="UP001310890">
    <property type="component" value="Unassembled WGS sequence"/>
</dbReference>
<proteinExistence type="predicted"/>
<evidence type="ECO:0000313" key="3">
    <source>
        <dbReference type="Proteomes" id="UP001310890"/>
    </source>
</evidence>
<protein>
    <submittedName>
        <fullName evidence="2">Uncharacterized protein</fullName>
    </submittedName>
</protein>
<accession>A0AAN7TFK9</accession>
<sequence>MAFLDMATHVQSGSNCVRQAESRDKAAAQSGDAGIRLKGTAELLAAVLRHSSAQDVLRLQHVNREFRYSVFNSHPLYYNPVQGATATVWAVAADAIDVVEAPEEAEMTKEEVSDEGEDDDESDEEEDEGPTSATPYTYNPLLFCEDVDYPTSCTYDGNDYRYEIAQIHLRDTIKRNWQLVVTREDASCHRMHLTRPPITSITLYCSGHYQPSSMLRLHNENGVKFGELVRALRDGGWSGRDVDSLWSFQAVFVTAEQKRLVEEEGGVDRCDDSGVLFDEARQLT</sequence>
<comment type="caution">
    <text evidence="2">The sequence shown here is derived from an EMBL/GenBank/DDBJ whole genome shotgun (WGS) entry which is preliminary data.</text>
</comment>
<reference evidence="2" key="1">
    <citation type="submission" date="2023-08" db="EMBL/GenBank/DDBJ databases">
        <title>Black Yeasts Isolated from many extreme environments.</title>
        <authorList>
            <person name="Coleine C."/>
            <person name="Stajich J.E."/>
            <person name="Selbmann L."/>
        </authorList>
    </citation>
    <scope>NUCLEOTIDE SEQUENCE</scope>
    <source>
        <strain evidence="2">CCFEE 5401</strain>
    </source>
</reference>
<organism evidence="2 3">
    <name type="scientific">Meristemomyces frigidus</name>
    <dbReference type="NCBI Taxonomy" id="1508187"/>
    <lineage>
        <taxon>Eukaryota</taxon>
        <taxon>Fungi</taxon>
        <taxon>Dikarya</taxon>
        <taxon>Ascomycota</taxon>
        <taxon>Pezizomycotina</taxon>
        <taxon>Dothideomycetes</taxon>
        <taxon>Dothideomycetidae</taxon>
        <taxon>Mycosphaerellales</taxon>
        <taxon>Teratosphaeriaceae</taxon>
        <taxon>Meristemomyces</taxon>
    </lineage>
</organism>
<dbReference type="AlphaFoldDB" id="A0AAN7TFK9"/>
<name>A0AAN7TFK9_9PEZI</name>
<gene>
    <name evidence="2" type="ORF">LTR62_005234</name>
</gene>
<evidence type="ECO:0000256" key="1">
    <source>
        <dbReference type="SAM" id="MobiDB-lite"/>
    </source>
</evidence>
<feature type="compositionally biased region" description="Acidic residues" evidence="1">
    <location>
        <begin position="112"/>
        <end position="129"/>
    </location>
</feature>
<evidence type="ECO:0000313" key="2">
    <source>
        <dbReference type="EMBL" id="KAK5111206.1"/>
    </source>
</evidence>